<feature type="transmembrane region" description="Helical" evidence="1">
    <location>
        <begin position="240"/>
        <end position="262"/>
    </location>
</feature>
<comment type="caution">
    <text evidence="2">The sequence shown here is derived from an EMBL/GenBank/DDBJ whole genome shotgun (WGS) entry which is preliminary data.</text>
</comment>
<keyword evidence="1" id="KW-0812">Transmembrane</keyword>
<dbReference type="EMBL" id="JARJCW010000018">
    <property type="protein sequence ID" value="KAJ7214905.1"/>
    <property type="molecule type" value="Genomic_DNA"/>
</dbReference>
<dbReference type="AlphaFoldDB" id="A0AAD6VS68"/>
<sequence>MTDTAVLHKVWGDMILQICMAAGGLLFYGIYLNLFFLALILLSRRKSAEGKKVLLAATWAMAVLETGQMIIVLACCVISIQIMQQILQSPHGPAPILMTIYNILSAVQNIAWAVNKRSLRSFYRCYIIWGRNWAVACVPGFLILSTFGIGCFLLLGTTQVPESIGFILVAVTNVVLMALTAGRIWWVRRAASHVGLDKTIRGRYTHVVAVILESGALFCICVILMAVTVSRRSVPGPEGVLYYVVVGISSQVMNIAPMLTIVRVGRGHNIQDSDTV</sequence>
<feature type="transmembrane region" description="Helical" evidence="1">
    <location>
        <begin position="15"/>
        <end position="42"/>
    </location>
</feature>
<feature type="transmembrane region" description="Helical" evidence="1">
    <location>
        <begin position="94"/>
        <end position="112"/>
    </location>
</feature>
<reference evidence="2" key="1">
    <citation type="submission" date="2023-03" db="EMBL/GenBank/DDBJ databases">
        <title>Massive genome expansion in bonnet fungi (Mycena s.s.) driven by repeated elements and novel gene families across ecological guilds.</title>
        <authorList>
            <consortium name="Lawrence Berkeley National Laboratory"/>
            <person name="Harder C.B."/>
            <person name="Miyauchi S."/>
            <person name="Viragh M."/>
            <person name="Kuo A."/>
            <person name="Thoen E."/>
            <person name="Andreopoulos B."/>
            <person name="Lu D."/>
            <person name="Skrede I."/>
            <person name="Drula E."/>
            <person name="Henrissat B."/>
            <person name="Morin E."/>
            <person name="Kohler A."/>
            <person name="Barry K."/>
            <person name="LaButti K."/>
            <person name="Morin E."/>
            <person name="Salamov A."/>
            <person name="Lipzen A."/>
            <person name="Mereny Z."/>
            <person name="Hegedus B."/>
            <person name="Baldrian P."/>
            <person name="Stursova M."/>
            <person name="Weitz H."/>
            <person name="Taylor A."/>
            <person name="Grigoriev I.V."/>
            <person name="Nagy L.G."/>
            <person name="Martin F."/>
            <person name="Kauserud H."/>
        </authorList>
    </citation>
    <scope>NUCLEOTIDE SEQUENCE</scope>
    <source>
        <strain evidence="2">9144</strain>
    </source>
</reference>
<keyword evidence="1" id="KW-1133">Transmembrane helix</keyword>
<feature type="transmembrane region" description="Helical" evidence="1">
    <location>
        <begin position="207"/>
        <end position="228"/>
    </location>
</feature>
<keyword evidence="1" id="KW-0472">Membrane</keyword>
<feature type="transmembrane region" description="Helical" evidence="1">
    <location>
        <begin position="133"/>
        <end position="157"/>
    </location>
</feature>
<evidence type="ECO:0000256" key="1">
    <source>
        <dbReference type="SAM" id="Phobius"/>
    </source>
</evidence>
<evidence type="ECO:0000313" key="3">
    <source>
        <dbReference type="Proteomes" id="UP001219525"/>
    </source>
</evidence>
<feature type="transmembrane region" description="Helical" evidence="1">
    <location>
        <begin position="54"/>
        <end position="82"/>
    </location>
</feature>
<keyword evidence="3" id="KW-1185">Reference proteome</keyword>
<proteinExistence type="predicted"/>
<accession>A0AAD6VS68</accession>
<evidence type="ECO:0000313" key="2">
    <source>
        <dbReference type="EMBL" id="KAJ7214905.1"/>
    </source>
</evidence>
<gene>
    <name evidence="2" type="ORF">GGX14DRAFT_609734</name>
</gene>
<dbReference type="Proteomes" id="UP001219525">
    <property type="component" value="Unassembled WGS sequence"/>
</dbReference>
<protein>
    <submittedName>
        <fullName evidence="2">Uncharacterized protein</fullName>
    </submittedName>
</protein>
<name>A0AAD6VS68_9AGAR</name>
<organism evidence="2 3">
    <name type="scientific">Mycena pura</name>
    <dbReference type="NCBI Taxonomy" id="153505"/>
    <lineage>
        <taxon>Eukaryota</taxon>
        <taxon>Fungi</taxon>
        <taxon>Dikarya</taxon>
        <taxon>Basidiomycota</taxon>
        <taxon>Agaricomycotina</taxon>
        <taxon>Agaricomycetes</taxon>
        <taxon>Agaricomycetidae</taxon>
        <taxon>Agaricales</taxon>
        <taxon>Marasmiineae</taxon>
        <taxon>Mycenaceae</taxon>
        <taxon>Mycena</taxon>
    </lineage>
</organism>
<feature type="transmembrane region" description="Helical" evidence="1">
    <location>
        <begin position="163"/>
        <end position="186"/>
    </location>
</feature>